<evidence type="ECO:0000313" key="1">
    <source>
        <dbReference type="EMBL" id="PXZ07449.1"/>
    </source>
</evidence>
<accession>A0A2V4E6E0</accession>
<dbReference type="Proteomes" id="UP000247932">
    <property type="component" value="Unassembled WGS sequence"/>
</dbReference>
<dbReference type="OrthoDB" id="7065811at2"/>
<evidence type="ECO:0000313" key="2">
    <source>
        <dbReference type="Proteomes" id="UP000247932"/>
    </source>
</evidence>
<name>A0A2V4E6E0_9GAMM</name>
<keyword evidence="2" id="KW-1185">Reference proteome</keyword>
<sequence>MVRALTVSPATGSLRLSIVDKNDRTVARDEVLTICKAPYKLTLSNTEGLLRTRYGVPNESRFSANNVTYYINPKALPVICFAKPDLTYSIGDFAGPAAIWDPNKGFLSQSVMPSSYSLNFPTTGANDLYFDLDIGGSSDLSWASVSHGGITATMTNLTNSNVRVTLTGPVATKSQ</sequence>
<protein>
    <submittedName>
        <fullName evidence="1">Uncharacterized protein</fullName>
    </submittedName>
</protein>
<dbReference type="AlphaFoldDB" id="A0A2V4E6E0"/>
<proteinExistence type="predicted"/>
<comment type="caution">
    <text evidence="1">The sequence shown here is derived from an EMBL/GenBank/DDBJ whole genome shotgun (WGS) entry which is preliminary data.</text>
</comment>
<gene>
    <name evidence="1" type="ORF">DKK70_06245</name>
</gene>
<dbReference type="EMBL" id="QGLR01000009">
    <property type="protein sequence ID" value="PXZ07449.1"/>
    <property type="molecule type" value="Genomic_DNA"/>
</dbReference>
<organism evidence="1 2">
    <name type="scientific">Gilliamella apicola</name>
    <dbReference type="NCBI Taxonomy" id="1196095"/>
    <lineage>
        <taxon>Bacteria</taxon>
        <taxon>Pseudomonadati</taxon>
        <taxon>Pseudomonadota</taxon>
        <taxon>Gammaproteobacteria</taxon>
        <taxon>Orbales</taxon>
        <taxon>Orbaceae</taxon>
        <taxon>Gilliamella</taxon>
    </lineage>
</organism>
<dbReference type="RefSeq" id="WP_110433211.1">
    <property type="nucleotide sequence ID" value="NZ_QGLR01000009.1"/>
</dbReference>
<reference evidence="1 2" key="1">
    <citation type="submission" date="2018-05" db="EMBL/GenBank/DDBJ databases">
        <title>Reference genomes for bee gut microbiota database.</title>
        <authorList>
            <person name="Ellegaard K.M."/>
        </authorList>
    </citation>
    <scope>NUCLEOTIDE SEQUENCE [LARGE SCALE GENOMIC DNA]</scope>
    <source>
        <strain evidence="1 2">ESL0182</strain>
    </source>
</reference>